<evidence type="ECO:0000313" key="4">
    <source>
        <dbReference type="Proteomes" id="UP000326924"/>
    </source>
</evidence>
<dbReference type="AlphaFoldDB" id="A0A5J5F9X1"/>
<keyword evidence="2" id="KW-1133">Transmembrane helix</keyword>
<feature type="region of interest" description="Disordered" evidence="1">
    <location>
        <begin position="185"/>
        <end position="210"/>
    </location>
</feature>
<dbReference type="InParanoid" id="A0A5J5F9X1"/>
<accession>A0A5J5F9X1</accession>
<keyword evidence="2" id="KW-0812">Transmembrane</keyword>
<evidence type="ECO:0000313" key="3">
    <source>
        <dbReference type="EMBL" id="KAA8913771.1"/>
    </source>
</evidence>
<gene>
    <name evidence="3" type="ORF">FN846DRAFT_886406</name>
</gene>
<feature type="transmembrane region" description="Helical" evidence="2">
    <location>
        <begin position="155"/>
        <end position="178"/>
    </location>
</feature>
<feature type="compositionally biased region" description="Polar residues" evidence="1">
    <location>
        <begin position="311"/>
        <end position="323"/>
    </location>
</feature>
<proteinExistence type="predicted"/>
<feature type="region of interest" description="Disordered" evidence="1">
    <location>
        <begin position="267"/>
        <end position="358"/>
    </location>
</feature>
<reference evidence="3 4" key="1">
    <citation type="submission" date="2019-09" db="EMBL/GenBank/DDBJ databases">
        <title>Draft genome of the ectomycorrhizal ascomycete Sphaerosporella brunnea.</title>
        <authorList>
            <consortium name="DOE Joint Genome Institute"/>
            <person name="Benucci G.M."/>
            <person name="Marozzi G."/>
            <person name="Antonielli L."/>
            <person name="Sanchez S."/>
            <person name="Marco P."/>
            <person name="Wang X."/>
            <person name="Falini L.B."/>
            <person name="Barry K."/>
            <person name="Haridas S."/>
            <person name="Lipzen A."/>
            <person name="Labutti K."/>
            <person name="Grigoriev I.V."/>
            <person name="Murat C."/>
            <person name="Martin F."/>
            <person name="Albertini E."/>
            <person name="Donnini D."/>
            <person name="Bonito G."/>
        </authorList>
    </citation>
    <scope>NUCLEOTIDE SEQUENCE [LARGE SCALE GENOMIC DNA]</scope>
    <source>
        <strain evidence="3 4">Sb_GMNB300</strain>
    </source>
</reference>
<feature type="compositionally biased region" description="Basic and acidic residues" evidence="1">
    <location>
        <begin position="297"/>
        <end position="307"/>
    </location>
</feature>
<evidence type="ECO:0000256" key="1">
    <source>
        <dbReference type="SAM" id="MobiDB-lite"/>
    </source>
</evidence>
<comment type="caution">
    <text evidence="3">The sequence shown here is derived from an EMBL/GenBank/DDBJ whole genome shotgun (WGS) entry which is preliminary data.</text>
</comment>
<name>A0A5J5F9X1_9PEZI</name>
<organism evidence="3 4">
    <name type="scientific">Sphaerosporella brunnea</name>
    <dbReference type="NCBI Taxonomy" id="1250544"/>
    <lineage>
        <taxon>Eukaryota</taxon>
        <taxon>Fungi</taxon>
        <taxon>Dikarya</taxon>
        <taxon>Ascomycota</taxon>
        <taxon>Pezizomycotina</taxon>
        <taxon>Pezizomycetes</taxon>
        <taxon>Pezizales</taxon>
        <taxon>Pyronemataceae</taxon>
        <taxon>Sphaerosporella</taxon>
    </lineage>
</organism>
<feature type="compositionally biased region" description="Gly residues" evidence="1">
    <location>
        <begin position="276"/>
        <end position="295"/>
    </location>
</feature>
<evidence type="ECO:0000256" key="2">
    <source>
        <dbReference type="SAM" id="Phobius"/>
    </source>
</evidence>
<dbReference type="Proteomes" id="UP000326924">
    <property type="component" value="Unassembled WGS sequence"/>
</dbReference>
<keyword evidence="2" id="KW-0472">Membrane</keyword>
<protein>
    <submittedName>
        <fullName evidence="3">Uncharacterized protein</fullName>
    </submittedName>
</protein>
<dbReference type="EMBL" id="VXIS01000012">
    <property type="protein sequence ID" value="KAA8913771.1"/>
    <property type="molecule type" value="Genomic_DNA"/>
</dbReference>
<sequence>MGLISVPHQRRSPVTPRWGMLEVRNDASDSVLCEQVLKKYWVVCSTGFRGCCESISCRACETLGPIDLGSASTSTSAASTVSTVTPTTVLNTVTSERSTTIPPTTTPTQPGATTNTIISISTSNGVPVTKTLLQTSTVTATSIADSSNTDSSSNIGLPVGVAGGVVLVIALLIAFFLFRRKRKQRQQQTENPMGKAATPTNPNTPNGNHGFFKTFKKRISVGLGSPPPAYVEEDRDKTLPGVTELPGDTEHVAELSSEGWVMTVPTELPSPPLREGAGGAGNSGGHGLGLWGGGIQEMDHNARREDVPSAADSTTTSELQSKESGAGPSKYSSAGQEGWEQNGVGMSSGTPALGQKGTGSHVMSFMQYEGEGVEGTNRC</sequence>
<keyword evidence="4" id="KW-1185">Reference proteome</keyword>